<evidence type="ECO:0000313" key="2">
    <source>
        <dbReference type="Proteomes" id="UP000829196"/>
    </source>
</evidence>
<evidence type="ECO:0000313" key="1">
    <source>
        <dbReference type="EMBL" id="KAI0507149.1"/>
    </source>
</evidence>
<sequence length="50" mass="5869">MKKISNEEERLQGKFHVNINLQKGTYKSNKIENISQVEIKSPLMRCTFSK</sequence>
<organism evidence="1 2">
    <name type="scientific">Dendrobium nobile</name>
    <name type="common">Orchid</name>
    <dbReference type="NCBI Taxonomy" id="94219"/>
    <lineage>
        <taxon>Eukaryota</taxon>
        <taxon>Viridiplantae</taxon>
        <taxon>Streptophyta</taxon>
        <taxon>Embryophyta</taxon>
        <taxon>Tracheophyta</taxon>
        <taxon>Spermatophyta</taxon>
        <taxon>Magnoliopsida</taxon>
        <taxon>Liliopsida</taxon>
        <taxon>Asparagales</taxon>
        <taxon>Orchidaceae</taxon>
        <taxon>Epidendroideae</taxon>
        <taxon>Malaxideae</taxon>
        <taxon>Dendrobiinae</taxon>
        <taxon>Dendrobium</taxon>
    </lineage>
</organism>
<dbReference type="EMBL" id="JAGYWB010000010">
    <property type="protein sequence ID" value="KAI0507149.1"/>
    <property type="molecule type" value="Genomic_DNA"/>
</dbReference>
<protein>
    <submittedName>
        <fullName evidence="1">Uncharacterized protein</fullName>
    </submittedName>
</protein>
<gene>
    <name evidence="1" type="ORF">KFK09_013269</name>
</gene>
<reference evidence="1" key="1">
    <citation type="journal article" date="2022" name="Front. Genet.">
        <title>Chromosome-Scale Assembly of the Dendrobium nobile Genome Provides Insights Into the Molecular Mechanism of the Biosynthesis of the Medicinal Active Ingredient of Dendrobium.</title>
        <authorList>
            <person name="Xu Q."/>
            <person name="Niu S.-C."/>
            <person name="Li K.-L."/>
            <person name="Zheng P.-J."/>
            <person name="Zhang X.-J."/>
            <person name="Jia Y."/>
            <person name="Liu Y."/>
            <person name="Niu Y.-X."/>
            <person name="Yu L.-H."/>
            <person name="Chen D.-F."/>
            <person name="Zhang G.-Q."/>
        </authorList>
    </citation>
    <scope>NUCLEOTIDE SEQUENCE</scope>
    <source>
        <tissue evidence="1">Leaf</tissue>
    </source>
</reference>
<accession>A0A8T3BCM7</accession>
<dbReference type="AlphaFoldDB" id="A0A8T3BCM7"/>
<proteinExistence type="predicted"/>
<dbReference type="Proteomes" id="UP000829196">
    <property type="component" value="Unassembled WGS sequence"/>
</dbReference>
<name>A0A8T3BCM7_DENNO</name>
<keyword evidence="2" id="KW-1185">Reference proteome</keyword>
<comment type="caution">
    <text evidence="1">The sequence shown here is derived from an EMBL/GenBank/DDBJ whole genome shotgun (WGS) entry which is preliminary data.</text>
</comment>